<evidence type="ECO:0000313" key="4">
    <source>
        <dbReference type="Proteomes" id="UP000190423"/>
    </source>
</evidence>
<feature type="chain" id="PRO_5013001582" description="TP-1001-like C-terminal domain-containing protein" evidence="1">
    <location>
        <begin position="26"/>
        <end position="348"/>
    </location>
</feature>
<evidence type="ECO:0000313" key="3">
    <source>
        <dbReference type="EMBL" id="SJZ56959.1"/>
    </source>
</evidence>
<organism evidence="3 4">
    <name type="scientific">Treponema porcinum</name>
    <dbReference type="NCBI Taxonomy" id="261392"/>
    <lineage>
        <taxon>Bacteria</taxon>
        <taxon>Pseudomonadati</taxon>
        <taxon>Spirochaetota</taxon>
        <taxon>Spirochaetia</taxon>
        <taxon>Spirochaetales</taxon>
        <taxon>Treponemataceae</taxon>
        <taxon>Treponema</taxon>
    </lineage>
</organism>
<keyword evidence="1" id="KW-0732">Signal</keyword>
<dbReference type="GeneID" id="78316967"/>
<dbReference type="EMBL" id="FUWG01000012">
    <property type="protein sequence ID" value="SJZ56959.1"/>
    <property type="molecule type" value="Genomic_DNA"/>
</dbReference>
<feature type="signal peptide" evidence="1">
    <location>
        <begin position="1"/>
        <end position="25"/>
    </location>
</feature>
<evidence type="ECO:0000259" key="2">
    <source>
        <dbReference type="Pfam" id="PF26342"/>
    </source>
</evidence>
<dbReference type="STRING" id="261392.SAMN02745149_01684"/>
<gene>
    <name evidence="3" type="ORF">SAMN02745149_01684</name>
</gene>
<protein>
    <recommendedName>
        <fullName evidence="2">TP-1001-like C-terminal domain-containing protein</fullName>
    </recommendedName>
</protein>
<proteinExistence type="predicted"/>
<evidence type="ECO:0000256" key="1">
    <source>
        <dbReference type="SAM" id="SignalP"/>
    </source>
</evidence>
<feature type="domain" description="TP-1001-like C-terminal" evidence="2">
    <location>
        <begin position="145"/>
        <end position="337"/>
    </location>
</feature>
<sequence length="348" mass="37533">MKKLFKKIGRSQGVLFSLVQSSAIAAVVLLAVSHVSCKMTETGISVSEGDYTTPVLESYSLTGEKTMRLVFSKKITLENLNLTPEVEIDSVSYDSQENSICFADVTFSSGLEIGREYSLFGDVIDESGNSLTFCIPFSGYNAEIPVLEITEIRQMYKGESKGDGKFYCEYVELCAKSAGNLSGLELFSVSDGEEKKFVLPSVRVSEGDIVVVHLRSKGEGCISELDDDLNLSYALGSASGVRDLWDENEDARLNDTADVVVLRNSADGTLLDVVPYAKAGTENWKNESFSSVLEDAVRQNLWSPDSSIGAAVNADGITATKSLLKIKDGHSAECWQVSATNGGTPGTL</sequence>
<dbReference type="RefSeq" id="WP_078933580.1">
    <property type="nucleotide sequence ID" value="NZ_FUWG01000012.1"/>
</dbReference>
<reference evidence="3 4" key="1">
    <citation type="submission" date="2017-02" db="EMBL/GenBank/DDBJ databases">
        <authorList>
            <person name="Peterson S.W."/>
        </authorList>
    </citation>
    <scope>NUCLEOTIDE SEQUENCE [LARGE SCALE GENOMIC DNA]</scope>
    <source>
        <strain evidence="3 4">ATCC BAA-908</strain>
    </source>
</reference>
<name>A0A1T4LQD6_TREPO</name>
<dbReference type="OrthoDB" id="369743at2"/>
<dbReference type="Pfam" id="PF26342">
    <property type="entry name" value="TP_1001_2nd"/>
    <property type="match status" value="1"/>
</dbReference>
<dbReference type="AlphaFoldDB" id="A0A1T4LQD6"/>
<accession>A0A1T4LQD6</accession>
<keyword evidence="4" id="KW-1185">Reference proteome</keyword>
<dbReference type="InterPro" id="IPR058683">
    <property type="entry name" value="TP_1001-like_C"/>
</dbReference>
<dbReference type="Proteomes" id="UP000190423">
    <property type="component" value="Unassembled WGS sequence"/>
</dbReference>